<keyword evidence="2" id="KW-1185">Reference proteome</keyword>
<dbReference type="InterPro" id="IPR007789">
    <property type="entry name" value="DUF688"/>
</dbReference>
<evidence type="ECO:0000313" key="2">
    <source>
        <dbReference type="Proteomes" id="UP001396334"/>
    </source>
</evidence>
<organism evidence="1 2">
    <name type="scientific">Hibiscus sabdariffa</name>
    <name type="common">roselle</name>
    <dbReference type="NCBI Taxonomy" id="183260"/>
    <lineage>
        <taxon>Eukaryota</taxon>
        <taxon>Viridiplantae</taxon>
        <taxon>Streptophyta</taxon>
        <taxon>Embryophyta</taxon>
        <taxon>Tracheophyta</taxon>
        <taxon>Spermatophyta</taxon>
        <taxon>Magnoliopsida</taxon>
        <taxon>eudicotyledons</taxon>
        <taxon>Gunneridae</taxon>
        <taxon>Pentapetalae</taxon>
        <taxon>rosids</taxon>
        <taxon>malvids</taxon>
        <taxon>Malvales</taxon>
        <taxon>Malvaceae</taxon>
        <taxon>Malvoideae</taxon>
        <taxon>Hibiscus</taxon>
    </lineage>
</organism>
<comment type="caution">
    <text evidence="1">The sequence shown here is derived from an EMBL/GenBank/DDBJ whole genome shotgun (WGS) entry which is preliminary data.</text>
</comment>
<dbReference type="PANTHER" id="PTHR34371:SF2">
    <property type="entry name" value="DUF688 FAMILY PROTEIN"/>
    <property type="match status" value="1"/>
</dbReference>
<reference evidence="1 2" key="1">
    <citation type="journal article" date="2024" name="G3 (Bethesda)">
        <title>Genome assembly of Hibiscus sabdariffa L. provides insights into metabolisms of medicinal natural products.</title>
        <authorList>
            <person name="Kim T."/>
        </authorList>
    </citation>
    <scope>NUCLEOTIDE SEQUENCE [LARGE SCALE GENOMIC DNA]</scope>
    <source>
        <strain evidence="1">TK-2024</strain>
        <tissue evidence="1">Old leaves</tissue>
    </source>
</reference>
<evidence type="ECO:0000313" key="1">
    <source>
        <dbReference type="EMBL" id="KAK8982072.1"/>
    </source>
</evidence>
<proteinExistence type="predicted"/>
<protein>
    <submittedName>
        <fullName evidence="1">Uncharacterized protein</fullName>
    </submittedName>
</protein>
<name>A0ABR2P0X5_9ROSI</name>
<gene>
    <name evidence="1" type="ORF">V6N11_037249</name>
</gene>
<dbReference type="Pfam" id="PF05097">
    <property type="entry name" value="DUF688"/>
    <property type="match status" value="1"/>
</dbReference>
<sequence>MGFESEKESSRSRLPLFSSLHAHMVSPERPGTLTPPLRSSASVSVPFLWEEEPGKPKACTTVTPFSDDFAGKCLELPPRLLLLQEANKNNNNNKLCSPNTVLDGPYMGRARFQSSSFRMVRSERYGSFRAASFSPENMVPERGGGVSKRGNMEKAGFLGSRRRSDIGGKNYVFPSYGDKGEEYSSSSSVSITRLKKSGSLNSRSHSKSHFWASIYEGLKQAVPWSKRERKNRYLGADF</sequence>
<dbReference type="Proteomes" id="UP001396334">
    <property type="component" value="Unassembled WGS sequence"/>
</dbReference>
<dbReference type="EMBL" id="JBBPBN010000086">
    <property type="protein sequence ID" value="KAK8982072.1"/>
    <property type="molecule type" value="Genomic_DNA"/>
</dbReference>
<dbReference type="PANTHER" id="PTHR34371">
    <property type="entry name" value="OS01G0551000 PROTEIN"/>
    <property type="match status" value="1"/>
</dbReference>
<accession>A0ABR2P0X5</accession>